<keyword evidence="1" id="KW-0812">Transmembrane</keyword>
<name>A0A2S0IDQ7_9BURK</name>
<dbReference type="Proteomes" id="UP000239477">
    <property type="component" value="Chromosome"/>
</dbReference>
<proteinExistence type="predicted"/>
<keyword evidence="1" id="KW-1133">Transmembrane helix</keyword>
<sequence>MIAGRMTDAGGRLTVRSALNPMLWLCAIVSAPSAIALGLSPRDLWWLQVLVVVPVVATVVGFCFLLIFDRDKLQSEDYQIRKRTLELMQQDKGMTSPMPLANASVITPDAFIENGQMGGDPK</sequence>
<evidence type="ECO:0000313" key="2">
    <source>
        <dbReference type="EMBL" id="AVJ30172.1"/>
    </source>
</evidence>
<evidence type="ECO:0000313" key="3">
    <source>
        <dbReference type="Proteomes" id="UP000239477"/>
    </source>
</evidence>
<accession>A0A2S0IDQ7</accession>
<reference evidence="2 3" key="1">
    <citation type="submission" date="2017-09" db="EMBL/GenBank/DDBJ databases">
        <title>Genomic, metabolic, and phenotypic characteristics of bacterial isolates from the natural microbiome of the model nematode Caenorhabditis elegans.</title>
        <authorList>
            <person name="Zimmermann J."/>
            <person name="Obeng N."/>
            <person name="Yang W."/>
            <person name="Obeng O."/>
            <person name="Kissoyan K."/>
            <person name="Pees B."/>
            <person name="Dirksen P."/>
            <person name="Hoppner M."/>
            <person name="Franke A."/>
            <person name="Rosenstiel P."/>
            <person name="Leippe M."/>
            <person name="Dierking K."/>
            <person name="Kaleta C."/>
            <person name="Schulenburg H."/>
        </authorList>
    </citation>
    <scope>NUCLEOTIDE SEQUENCE [LARGE SCALE GENOMIC DNA]</scope>
    <source>
        <strain evidence="2 3">MYb73</strain>
    </source>
</reference>
<feature type="transmembrane region" description="Helical" evidence="1">
    <location>
        <begin position="21"/>
        <end position="39"/>
    </location>
</feature>
<feature type="transmembrane region" description="Helical" evidence="1">
    <location>
        <begin position="45"/>
        <end position="68"/>
    </location>
</feature>
<keyword evidence="1" id="KW-0472">Membrane</keyword>
<gene>
    <name evidence="2" type="ORF">CLM73_25435</name>
</gene>
<organism evidence="2 3">
    <name type="scientific">Achromobacter spanius</name>
    <dbReference type="NCBI Taxonomy" id="217203"/>
    <lineage>
        <taxon>Bacteria</taxon>
        <taxon>Pseudomonadati</taxon>
        <taxon>Pseudomonadota</taxon>
        <taxon>Betaproteobacteria</taxon>
        <taxon>Burkholderiales</taxon>
        <taxon>Alcaligenaceae</taxon>
        <taxon>Achromobacter</taxon>
    </lineage>
</organism>
<protein>
    <submittedName>
        <fullName evidence="2">Uncharacterized protein</fullName>
    </submittedName>
</protein>
<dbReference type="AlphaFoldDB" id="A0A2S0IDQ7"/>
<keyword evidence="3" id="KW-1185">Reference proteome</keyword>
<dbReference type="EMBL" id="CP023270">
    <property type="protein sequence ID" value="AVJ30172.1"/>
    <property type="molecule type" value="Genomic_DNA"/>
</dbReference>
<evidence type="ECO:0000256" key="1">
    <source>
        <dbReference type="SAM" id="Phobius"/>
    </source>
</evidence>